<feature type="repeat" description="PPR" evidence="5">
    <location>
        <begin position="1203"/>
        <end position="1237"/>
    </location>
</feature>
<name>A0A812PZ34_9DINO</name>
<dbReference type="PROSITE" id="PS00763">
    <property type="entry name" value="GLUTATHIONE_PEROXID_2"/>
    <property type="match status" value="1"/>
</dbReference>
<evidence type="ECO:0000256" key="1">
    <source>
        <dbReference type="ARBA" id="ARBA00006926"/>
    </source>
</evidence>
<dbReference type="EMBL" id="CAJNJA010016176">
    <property type="protein sequence ID" value="CAE7376118.1"/>
    <property type="molecule type" value="Genomic_DNA"/>
</dbReference>
<dbReference type="NCBIfam" id="TIGR00756">
    <property type="entry name" value="PPR"/>
    <property type="match status" value="5"/>
</dbReference>
<feature type="repeat" description="PPR" evidence="5">
    <location>
        <begin position="1512"/>
        <end position="1542"/>
    </location>
</feature>
<feature type="repeat" description="PPR" evidence="5">
    <location>
        <begin position="676"/>
        <end position="710"/>
    </location>
</feature>
<feature type="repeat" description="PPR" evidence="5">
    <location>
        <begin position="396"/>
        <end position="430"/>
    </location>
</feature>
<evidence type="ECO:0000313" key="10">
    <source>
        <dbReference type="Proteomes" id="UP000601435"/>
    </source>
</evidence>
<keyword evidence="4 6" id="KW-0560">Oxidoreductase</keyword>
<feature type="repeat" description="PPR" evidence="5">
    <location>
        <begin position="1028"/>
        <end position="1062"/>
    </location>
</feature>
<feature type="repeat" description="PPR" evidence="5">
    <location>
        <begin position="711"/>
        <end position="745"/>
    </location>
</feature>
<feature type="repeat" description="PPR" evidence="5">
    <location>
        <begin position="1651"/>
        <end position="1685"/>
    </location>
</feature>
<evidence type="ECO:0000259" key="8">
    <source>
        <dbReference type="Pfam" id="PF18995"/>
    </source>
</evidence>
<evidence type="ECO:0000256" key="2">
    <source>
        <dbReference type="ARBA" id="ARBA00022559"/>
    </source>
</evidence>
<feature type="repeat" description="PPR" evidence="5">
    <location>
        <begin position="431"/>
        <end position="465"/>
    </location>
</feature>
<dbReference type="Gene3D" id="2.60.120.620">
    <property type="entry name" value="q2cbj1_9rhob like domain"/>
    <property type="match status" value="1"/>
</dbReference>
<feature type="repeat" description="PPR" evidence="5">
    <location>
        <begin position="571"/>
        <end position="605"/>
    </location>
</feature>
<feature type="repeat" description="PPR" evidence="5">
    <location>
        <begin position="1581"/>
        <end position="1615"/>
    </location>
</feature>
<feature type="repeat" description="PPR" evidence="5">
    <location>
        <begin position="1372"/>
        <end position="1406"/>
    </location>
</feature>
<protein>
    <recommendedName>
        <fullName evidence="6">Glutathione peroxidase</fullName>
    </recommendedName>
</protein>
<dbReference type="InterPro" id="IPR002885">
    <property type="entry name" value="PPR_rpt"/>
</dbReference>
<dbReference type="Gene3D" id="1.25.40.10">
    <property type="entry name" value="Tetratricopeptide repeat domain"/>
    <property type="match status" value="10"/>
</dbReference>
<gene>
    <name evidence="9" type="ORF">SNEC2469_LOCUS10145</name>
</gene>
<dbReference type="PROSITE" id="PS51375">
    <property type="entry name" value="PPR"/>
    <property type="match status" value="22"/>
</dbReference>
<dbReference type="CDD" id="cd00340">
    <property type="entry name" value="GSH_Peroxidase"/>
    <property type="match status" value="1"/>
</dbReference>
<dbReference type="Pfam" id="PF00255">
    <property type="entry name" value="GSHPx"/>
    <property type="match status" value="1"/>
</dbReference>
<evidence type="ECO:0000256" key="6">
    <source>
        <dbReference type="RuleBase" id="RU000499"/>
    </source>
</evidence>
<comment type="caution">
    <text evidence="9">The sequence shown here is derived from an EMBL/GenBank/DDBJ whole genome shotgun (WGS) entry which is preliminary data.</text>
</comment>
<feature type="repeat" description="PPR" evidence="5">
    <location>
        <begin position="1098"/>
        <end position="1132"/>
    </location>
</feature>
<dbReference type="Pfam" id="PF13812">
    <property type="entry name" value="PPR_3"/>
    <property type="match status" value="3"/>
</dbReference>
<dbReference type="PANTHER" id="PTHR47447">
    <property type="entry name" value="OS03G0856100 PROTEIN"/>
    <property type="match status" value="1"/>
</dbReference>
<feature type="repeat" description="PPR" evidence="5">
    <location>
        <begin position="536"/>
        <end position="570"/>
    </location>
</feature>
<dbReference type="PRINTS" id="PR01011">
    <property type="entry name" value="GLUTPROXDASE"/>
</dbReference>
<dbReference type="GO" id="GO:0006979">
    <property type="term" value="P:response to oxidative stress"/>
    <property type="evidence" value="ECO:0007669"/>
    <property type="project" value="InterPro"/>
</dbReference>
<feature type="repeat" description="PPR" evidence="5">
    <location>
        <begin position="1616"/>
        <end position="1650"/>
    </location>
</feature>
<feature type="repeat" description="PPR" evidence="5">
    <location>
        <begin position="466"/>
        <end position="500"/>
    </location>
</feature>
<dbReference type="InterPro" id="IPR029760">
    <property type="entry name" value="GPX_CS"/>
</dbReference>
<dbReference type="Pfam" id="PF18995">
    <property type="entry name" value="PRT6_C"/>
    <property type="match status" value="1"/>
</dbReference>
<dbReference type="PROSITE" id="PS51355">
    <property type="entry name" value="GLUTATHIONE_PEROXID_3"/>
    <property type="match status" value="1"/>
</dbReference>
<feature type="repeat" description="PPR" evidence="5">
    <location>
        <begin position="1407"/>
        <end position="1441"/>
    </location>
</feature>
<dbReference type="Proteomes" id="UP000601435">
    <property type="component" value="Unassembled WGS sequence"/>
</dbReference>
<dbReference type="GO" id="GO:0004601">
    <property type="term" value="F:peroxidase activity"/>
    <property type="evidence" value="ECO:0007669"/>
    <property type="project" value="UniProtKB-KW"/>
</dbReference>
<evidence type="ECO:0000256" key="7">
    <source>
        <dbReference type="SAM" id="MobiDB-lite"/>
    </source>
</evidence>
<dbReference type="InterPro" id="IPR000889">
    <property type="entry name" value="Glutathione_peroxidase"/>
</dbReference>
<evidence type="ECO:0000256" key="5">
    <source>
        <dbReference type="PROSITE-ProRule" id="PRU00708"/>
    </source>
</evidence>
<organism evidence="9 10">
    <name type="scientific">Symbiodinium necroappetens</name>
    <dbReference type="NCBI Taxonomy" id="1628268"/>
    <lineage>
        <taxon>Eukaryota</taxon>
        <taxon>Sar</taxon>
        <taxon>Alveolata</taxon>
        <taxon>Dinophyceae</taxon>
        <taxon>Suessiales</taxon>
        <taxon>Symbiodiniaceae</taxon>
        <taxon>Symbiodinium</taxon>
    </lineage>
</organism>
<reference evidence="9" key="1">
    <citation type="submission" date="2021-02" db="EMBL/GenBank/DDBJ databases">
        <authorList>
            <person name="Dougan E. K."/>
            <person name="Rhodes N."/>
            <person name="Thang M."/>
            <person name="Chan C."/>
        </authorList>
    </citation>
    <scope>NUCLEOTIDE SEQUENCE</scope>
</reference>
<keyword evidence="3" id="KW-0677">Repeat</keyword>
<proteinExistence type="inferred from homology"/>
<evidence type="ECO:0000256" key="3">
    <source>
        <dbReference type="ARBA" id="ARBA00022737"/>
    </source>
</evidence>
<feature type="repeat" description="PPR" evidence="5">
    <location>
        <begin position="1168"/>
        <end position="1202"/>
    </location>
</feature>
<feature type="repeat" description="PPR" evidence="5">
    <location>
        <begin position="746"/>
        <end position="780"/>
    </location>
</feature>
<feature type="repeat" description="PPR" evidence="5">
    <location>
        <begin position="1442"/>
        <end position="1476"/>
    </location>
</feature>
<dbReference type="Pfam" id="PF01535">
    <property type="entry name" value="PPR"/>
    <property type="match status" value="3"/>
</dbReference>
<sequence>MTGGGIAPHIDREAMTLNVVLSEPGAFKGGGTAFWPQVDGQKAGEVEMGSEKFDMCHAAVLRPRQGTAILFNGHITHAGRPVVSGIRHAYVASFNLVSLDGRKSSLDSDSFSNWAEFLSGPISLVFLMVAALADLVTTKLGDEDGLSQSAFAELVVLLMKVCVRQDAASKAGLHPNEEEGSPPKAVVELLLFAAWICAAIWRLPAQERNRLAYLQSEKTESVAVLATMLRLPGLATSFDIRMVPMGELPELPGSLKEGCPPSVLDEITEFPFIDLPDAYLDLIKDGRARSRRSEVVTNLLDLKQPLEHLKVQQLISPALASWRRAPNAITIVLNELKHEGRVDLISAVLAAVQDDWLVELTCHHFNIGISAAVRSTHWKHALGLLCSMSNAKVRPNVVSFTATINGCQKSGEWQTALTLFDVLLQGRLQPNLVTYSAVINSCRRGEQWQPALQLFHSLPDREIPPDLKCYGAVISCCEKAGEWQLAFELYQSMPAAKILPDVVSHNSMLSSLEKAGLWQLAFDLFAAMPFAKMQPDVISYSAMISACEKAGHWQLAVSLFTGMVTADIPADVISYSATISACEKGEQWETALHLLQSMPQGKVCPNVISYSAAISACEKGGEWQLALHLFSEMQRAAVLPNVISCSATITSCERGARWQLALDIFDSMPKINIAHNVVSYNAAVSSCEKGHQWHLALQLFDEMPLVQISPDVISYTSIIACCERGARWQVAVNLFASLPHVGISPNAITYSAAISCCEKAARWQQASQLFDAMLSSKIVPDTVGYNATLTSCERDVPDLPLRIKEFTGMLWALLRPHLAKHMRRPKLGRHRHFAPTSQRSSHPPPSLLDRDRLRCPQKASQYLQELRSENHPELMCSLLETMLEATHLRPSAGQIFMGLTACTRERLWEHGLTLLRAMPKASVAADVMHYNATISGCGKAEWQLGLLLFEEMFSKQVAPSLVSYNTAIACAGNWQLGLHLLTVGMPMSRMQPDVISYNAAIGCCSGHGLWELALWLVHAMTDGRLDPTIHSYGATISALEKGSQWPLAVDLLRSMKAKNVMPNVISCSAVISACHKGGQWRLALKLFQDALDSSTDQNVVSYSAAISSCEKGSLWSLAVNMLDSMQNEEITPNVISYSSAISACDKGQQWLQAMLLLEGMPVVLITPNVVSYSSAMSACTRSSEWQLALRLLDDMATASAGPDVVSYSIIIQGCRKAQQWQLASSLIDMMTESKICPDAVAYNGTLDCLVRAGNLYYDMPRSDLHASFCDLRGPASGAISRVSADTFSCEVANVATSQRILPALHGTRRVALWTKNMQAKKGCFQLDVPPSPVGTPRSVRNVSGDLGALARGRRWQELLTLLPAMSSQSPDTSIAYNSTIASLGMTKHWKQALQLFCDMPAAQVAPDVVSYNATIRSMSRSSLWQPALSIFASMWGSGPTPNVRTFNSLISCCEESGLWQLASLLLCQMIQRQMLPDVISYTAAMKTCKLSAQWSLALQFFHRTHGARLKPDVVSYGTVLSCFERSGQWQQALQLFSIMPTHVLPDIIACSSAISCCEKGAQWEFAISIASMMPGRSLLPNVVTYSATISACEKGAQWQLALQLLTDMTLRRISPNIISFNATLSATEKAGQWRLACWLLGRMPKRQVTPDVVTYSATISSCEKGGQWQIALFLFESMSDASIRPNSFSFSAAISSCQKGARWELALPCTACGKLPAEPALCLLCGAIVCLGSRACRGRNETEGQCTEHARRCASGQCLFLLPYLAQILAVSAPDCCLWDCPYVDRNGELNPNPKRPCMMHFRLDQQRLASLRQTFTKSSVRREIFLYNQRTGQYIPQALCFCPEGKIFLSAQSAVAAAMAETPASLKSTTRPQADLEPHLCPECEGMPPAPEVDGWEATKQVGRTLASLCGGGGETATARLPDDRKSSVATENFHDLHARLISNENVKFAMFKDKVSLVVNVATQCLTKQNYAELSEICAELKAEPFEVLAFPCNQFGKQEKGSPEQISNFVAGKLSDANYTLFEKVHVNGPHTHPVFHFCRYNAGGTRLGASRMRPIPWNFAKFLIDKEGRVVAFYNPKIPPSEILPDIKAVLAGTKQGSPSQRPTVGSDAPEGFLISSHERLAESSADRFDAGGSGSGHPFLAVSLVASMAGYPACPQSGVLLGEPKVAGSASELLAVNA</sequence>
<dbReference type="SUPFAM" id="SSF52833">
    <property type="entry name" value="Thioredoxin-like"/>
    <property type="match status" value="1"/>
</dbReference>
<feature type="repeat" description="PPR" evidence="5">
    <location>
        <begin position="993"/>
        <end position="1027"/>
    </location>
</feature>
<keyword evidence="2 6" id="KW-0575">Peroxidase</keyword>
<dbReference type="InterPro" id="IPR036249">
    <property type="entry name" value="Thioredoxin-like_sf"/>
</dbReference>
<dbReference type="Pfam" id="PF13041">
    <property type="entry name" value="PPR_2"/>
    <property type="match status" value="6"/>
</dbReference>
<dbReference type="InterPro" id="IPR044046">
    <property type="entry name" value="E3_ligase_UBR-like_C"/>
</dbReference>
<feature type="region of interest" description="Disordered" evidence="7">
    <location>
        <begin position="830"/>
        <end position="850"/>
    </location>
</feature>
<feature type="repeat" description="PPR" evidence="5">
    <location>
        <begin position="606"/>
        <end position="640"/>
    </location>
</feature>
<evidence type="ECO:0000313" key="9">
    <source>
        <dbReference type="EMBL" id="CAE7376118.1"/>
    </source>
</evidence>
<accession>A0A812PZ34</accession>
<feature type="repeat" description="PPR" evidence="5">
    <location>
        <begin position="501"/>
        <end position="535"/>
    </location>
</feature>
<dbReference type="PANTHER" id="PTHR47447:SF17">
    <property type="entry name" value="OS12G0638900 PROTEIN"/>
    <property type="match status" value="1"/>
</dbReference>
<comment type="similarity">
    <text evidence="1 6">Belongs to the glutathione peroxidase family.</text>
</comment>
<dbReference type="InterPro" id="IPR011990">
    <property type="entry name" value="TPR-like_helical_dom_sf"/>
</dbReference>
<dbReference type="OrthoDB" id="446890at2759"/>
<evidence type="ECO:0000256" key="4">
    <source>
        <dbReference type="ARBA" id="ARBA00023002"/>
    </source>
</evidence>
<dbReference type="Gene3D" id="3.40.30.10">
    <property type="entry name" value="Glutaredoxin"/>
    <property type="match status" value="1"/>
</dbReference>
<keyword evidence="10" id="KW-1185">Reference proteome</keyword>
<feature type="domain" description="E3 ubiquitin-protein ligase UBR-like C-terminal" evidence="8">
    <location>
        <begin position="1708"/>
        <end position="1816"/>
    </location>
</feature>